<dbReference type="AlphaFoldDB" id="A0A4Y7TG08"/>
<dbReference type="EMBL" id="QPFP01000014">
    <property type="protein sequence ID" value="TEB32941.1"/>
    <property type="molecule type" value="Genomic_DNA"/>
</dbReference>
<gene>
    <name evidence="1" type="ORF">FA13DRAFT_1813247</name>
</gene>
<evidence type="ECO:0000313" key="2">
    <source>
        <dbReference type="Proteomes" id="UP000298030"/>
    </source>
</evidence>
<sequence>MAGGSNSGRSKSSRASRKSAIAAPTLVERRVLNNYELTSIVFQFLKPPFLAEDPHQTPFLPCGPPAVLPGERAQAVARLATVDRAFFHASIEVLWENMNTLVPLFGGVLRADKDRGGDFISPLCYLNTKITHKEWARFTLYSSKIKTLSLTKVHSTSINPAWLSYLVNAKDRPNVLFPGLRDLYTDFSNPLSLFVTSNAVPSVRRLHLYLKDKSPDGVENAKALVAGLSQSSTALTHLSLVHPVTANVVKSVSRVLSLTTLFITVGFDVEKLKLSRLARLQSLDELLIEQKVDSNDANIATTFPSSVDLKGVLAQQPNLTIKTLRIKANGTTHYNVAATLNPEGLNTLEMEVISDVSNTQMVLVPLAITIYARSNEGLTVLKVHTESQSTANRNALQPLRSNSSYTRHGPFLDSISQLRQLKSLAIISIPFLSADLHMQLLNISKCLPRLQLLSLLPQGITVLEADDPVLPTLEDLKQIAQRNQHLQFLQIQMDLSSDTIPALAADFRSTHGLKTLTLYTGDEVDLEFTTEDKFALARYLHRLFPLVSMDTSIWDEGTAGEEFWGFIKLALSFARTTRSEAIRDARVGCNVM</sequence>
<name>A0A4Y7TG08_COPMI</name>
<reference evidence="1 2" key="1">
    <citation type="journal article" date="2019" name="Nat. Ecol. Evol.">
        <title>Megaphylogeny resolves global patterns of mushroom evolution.</title>
        <authorList>
            <person name="Varga T."/>
            <person name="Krizsan K."/>
            <person name="Foldi C."/>
            <person name="Dima B."/>
            <person name="Sanchez-Garcia M."/>
            <person name="Sanchez-Ramirez S."/>
            <person name="Szollosi G.J."/>
            <person name="Szarkandi J.G."/>
            <person name="Papp V."/>
            <person name="Albert L."/>
            <person name="Andreopoulos W."/>
            <person name="Angelini C."/>
            <person name="Antonin V."/>
            <person name="Barry K.W."/>
            <person name="Bougher N.L."/>
            <person name="Buchanan P."/>
            <person name="Buyck B."/>
            <person name="Bense V."/>
            <person name="Catcheside P."/>
            <person name="Chovatia M."/>
            <person name="Cooper J."/>
            <person name="Damon W."/>
            <person name="Desjardin D."/>
            <person name="Finy P."/>
            <person name="Geml J."/>
            <person name="Haridas S."/>
            <person name="Hughes K."/>
            <person name="Justo A."/>
            <person name="Karasinski D."/>
            <person name="Kautmanova I."/>
            <person name="Kiss B."/>
            <person name="Kocsube S."/>
            <person name="Kotiranta H."/>
            <person name="LaButti K.M."/>
            <person name="Lechner B.E."/>
            <person name="Liimatainen K."/>
            <person name="Lipzen A."/>
            <person name="Lukacs Z."/>
            <person name="Mihaltcheva S."/>
            <person name="Morgado L.N."/>
            <person name="Niskanen T."/>
            <person name="Noordeloos M.E."/>
            <person name="Ohm R.A."/>
            <person name="Ortiz-Santana B."/>
            <person name="Ovrebo C."/>
            <person name="Racz N."/>
            <person name="Riley R."/>
            <person name="Savchenko A."/>
            <person name="Shiryaev A."/>
            <person name="Soop K."/>
            <person name="Spirin V."/>
            <person name="Szebenyi C."/>
            <person name="Tomsovsky M."/>
            <person name="Tulloss R.E."/>
            <person name="Uehling J."/>
            <person name="Grigoriev I.V."/>
            <person name="Vagvolgyi C."/>
            <person name="Papp T."/>
            <person name="Martin F.M."/>
            <person name="Miettinen O."/>
            <person name="Hibbett D.S."/>
            <person name="Nagy L.G."/>
        </authorList>
    </citation>
    <scope>NUCLEOTIDE SEQUENCE [LARGE SCALE GENOMIC DNA]</scope>
    <source>
        <strain evidence="1 2">FP101781</strain>
    </source>
</reference>
<keyword evidence="2" id="KW-1185">Reference proteome</keyword>
<organism evidence="1 2">
    <name type="scientific">Coprinellus micaceus</name>
    <name type="common">Glistening ink-cap mushroom</name>
    <name type="synonym">Coprinus micaceus</name>
    <dbReference type="NCBI Taxonomy" id="71717"/>
    <lineage>
        <taxon>Eukaryota</taxon>
        <taxon>Fungi</taxon>
        <taxon>Dikarya</taxon>
        <taxon>Basidiomycota</taxon>
        <taxon>Agaricomycotina</taxon>
        <taxon>Agaricomycetes</taxon>
        <taxon>Agaricomycetidae</taxon>
        <taxon>Agaricales</taxon>
        <taxon>Agaricineae</taxon>
        <taxon>Psathyrellaceae</taxon>
        <taxon>Coprinellus</taxon>
    </lineage>
</organism>
<comment type="caution">
    <text evidence="1">The sequence shown here is derived from an EMBL/GenBank/DDBJ whole genome shotgun (WGS) entry which is preliminary data.</text>
</comment>
<evidence type="ECO:0000313" key="1">
    <source>
        <dbReference type="EMBL" id="TEB32941.1"/>
    </source>
</evidence>
<dbReference type="STRING" id="71717.A0A4Y7TG08"/>
<evidence type="ECO:0008006" key="3">
    <source>
        <dbReference type="Google" id="ProtNLM"/>
    </source>
</evidence>
<dbReference type="OrthoDB" id="2840481at2759"/>
<dbReference type="Proteomes" id="UP000298030">
    <property type="component" value="Unassembled WGS sequence"/>
</dbReference>
<protein>
    <recommendedName>
        <fullName evidence="3">F-box domain-containing protein</fullName>
    </recommendedName>
</protein>
<proteinExistence type="predicted"/>
<accession>A0A4Y7TG08</accession>